<reference evidence="3" key="1">
    <citation type="submission" date="2017-02" db="UniProtKB">
        <authorList>
            <consortium name="WormBaseParasite"/>
        </authorList>
    </citation>
    <scope>IDENTIFICATION</scope>
</reference>
<proteinExistence type="predicted"/>
<dbReference type="AlphaFoldDB" id="A0A0M3I0R6"/>
<keyword evidence="2" id="KW-1185">Reference proteome</keyword>
<evidence type="ECO:0000256" key="1">
    <source>
        <dbReference type="SAM" id="Phobius"/>
    </source>
</evidence>
<sequence length="143" mass="16155">MDRNCDVLSAYEQSNNEFSMAEQVWFYEIFARTLVMCTVGSSAAEKPSQHRLEKPNAEISSELQLLRCGLLAAESVQTGDGRYLVKYNVHCSVKRRPQHHCMVEYIFVIIFVLATIGSIITVFTYFCRSGSREQVDTSSVSSP</sequence>
<keyword evidence="1" id="KW-0812">Transmembrane</keyword>
<evidence type="ECO:0000313" key="2">
    <source>
        <dbReference type="Proteomes" id="UP000036681"/>
    </source>
</evidence>
<dbReference type="Proteomes" id="UP000036681">
    <property type="component" value="Unplaced"/>
</dbReference>
<protein>
    <submittedName>
        <fullName evidence="3">ZP domain-containing protein</fullName>
    </submittedName>
</protein>
<keyword evidence="1" id="KW-0472">Membrane</keyword>
<name>A0A0M3I0R6_ASCLU</name>
<accession>A0A0M3I0R6</accession>
<organism evidence="2 3">
    <name type="scientific">Ascaris lumbricoides</name>
    <name type="common">Giant roundworm</name>
    <dbReference type="NCBI Taxonomy" id="6252"/>
    <lineage>
        <taxon>Eukaryota</taxon>
        <taxon>Metazoa</taxon>
        <taxon>Ecdysozoa</taxon>
        <taxon>Nematoda</taxon>
        <taxon>Chromadorea</taxon>
        <taxon>Rhabditida</taxon>
        <taxon>Spirurina</taxon>
        <taxon>Ascaridomorpha</taxon>
        <taxon>Ascaridoidea</taxon>
        <taxon>Ascarididae</taxon>
        <taxon>Ascaris</taxon>
    </lineage>
</organism>
<evidence type="ECO:0000313" key="3">
    <source>
        <dbReference type="WBParaSite" id="ALUE_0000976001-mRNA-1"/>
    </source>
</evidence>
<feature type="transmembrane region" description="Helical" evidence="1">
    <location>
        <begin position="105"/>
        <end position="126"/>
    </location>
</feature>
<keyword evidence="1" id="KW-1133">Transmembrane helix</keyword>
<dbReference type="WBParaSite" id="ALUE_0000976001-mRNA-1">
    <property type="protein sequence ID" value="ALUE_0000976001-mRNA-1"/>
    <property type="gene ID" value="ALUE_0000976001"/>
</dbReference>